<organism evidence="3 4">
    <name type="scientific">Pararhodobacter oceanensis</name>
    <dbReference type="NCBI Taxonomy" id="2172121"/>
    <lineage>
        <taxon>Bacteria</taxon>
        <taxon>Pseudomonadati</taxon>
        <taxon>Pseudomonadota</taxon>
        <taxon>Alphaproteobacteria</taxon>
        <taxon>Rhodobacterales</taxon>
        <taxon>Paracoccaceae</taxon>
        <taxon>Pararhodobacter</taxon>
    </lineage>
</organism>
<evidence type="ECO:0000313" key="4">
    <source>
        <dbReference type="Proteomes" id="UP000245911"/>
    </source>
</evidence>
<dbReference type="InterPro" id="IPR011250">
    <property type="entry name" value="OMP/PagP_B-barrel"/>
</dbReference>
<dbReference type="SUPFAM" id="SSF56925">
    <property type="entry name" value="OMPA-like"/>
    <property type="match status" value="1"/>
</dbReference>
<feature type="domain" description="Outer membrane protein beta-barrel" evidence="2">
    <location>
        <begin position="8"/>
        <end position="164"/>
    </location>
</feature>
<dbReference type="OrthoDB" id="268975at2"/>
<evidence type="ECO:0000256" key="1">
    <source>
        <dbReference type="ARBA" id="ARBA00022729"/>
    </source>
</evidence>
<comment type="caution">
    <text evidence="3">The sequence shown here is derived from an EMBL/GenBank/DDBJ whole genome shotgun (WGS) entry which is preliminary data.</text>
</comment>
<dbReference type="InterPro" id="IPR027385">
    <property type="entry name" value="Beta-barrel_OMP"/>
</dbReference>
<keyword evidence="4" id="KW-1185">Reference proteome</keyword>
<proteinExistence type="predicted"/>
<reference evidence="3 4" key="1">
    <citation type="submission" date="2018-04" db="EMBL/GenBank/DDBJ databases">
        <title>Pararhodobacter oceanense sp. nov., isolated from marine intertidal sediment.</title>
        <authorList>
            <person name="Wang X.-L."/>
            <person name="Du Z.-J."/>
        </authorList>
    </citation>
    <scope>NUCLEOTIDE SEQUENCE [LARGE SCALE GENOMIC DNA]</scope>
    <source>
        <strain evidence="3 4">AM505</strain>
    </source>
</reference>
<dbReference type="RefSeq" id="WP_116560000.1">
    <property type="nucleotide sequence ID" value="NZ_QDKM01000018.1"/>
</dbReference>
<accession>A0A2T8HPA7</accession>
<keyword evidence="1" id="KW-0732">Signal</keyword>
<dbReference type="AlphaFoldDB" id="A0A2T8HPA7"/>
<name>A0A2T8HPA7_9RHOB</name>
<dbReference type="Pfam" id="PF13505">
    <property type="entry name" value="OMP_b-brl"/>
    <property type="match status" value="1"/>
</dbReference>
<dbReference type="Proteomes" id="UP000245911">
    <property type="component" value="Unassembled WGS sequence"/>
</dbReference>
<dbReference type="EMBL" id="QDKM01000018">
    <property type="protein sequence ID" value="PVH27281.1"/>
    <property type="molecule type" value="Genomic_DNA"/>
</dbReference>
<gene>
    <name evidence="3" type="ORF">DDE20_18505</name>
</gene>
<evidence type="ECO:0000259" key="2">
    <source>
        <dbReference type="Pfam" id="PF13505"/>
    </source>
</evidence>
<protein>
    <recommendedName>
        <fullName evidence="2">Outer membrane protein beta-barrel domain-containing protein</fullName>
    </recommendedName>
</protein>
<evidence type="ECO:0000313" key="3">
    <source>
        <dbReference type="EMBL" id="PVH27281.1"/>
    </source>
</evidence>
<dbReference type="Gene3D" id="2.40.160.20">
    <property type="match status" value="1"/>
</dbReference>
<sequence>MRAAHRLQTNWTGFYGGIFGGFGPTNVPLVGPLGISIDTRALGLRAGYMHDFGQWVAIGEVSAENTTIPGFPLPAGFNIRRYSIDAMLGYDAGNIMPFVGIGAAQGRLTTPGPSITGSGPSLSVGLAYRPTEHVMLDARVRYTRYTPFGVRLDNTTFTLGISWHQ</sequence>